<protein>
    <recommendedName>
        <fullName evidence="2">calcium/calmodulin-dependent protein kinase</fullName>
        <ecNumber evidence="2">2.7.11.17</ecNumber>
    </recommendedName>
</protein>
<keyword evidence="9" id="KW-0112">Calmodulin-binding</keyword>
<name>A0A9J7YJI2_CYPCA</name>
<feature type="domain" description="Protein kinase" evidence="16">
    <location>
        <begin position="13"/>
        <end position="271"/>
    </location>
</feature>
<evidence type="ECO:0000259" key="16">
    <source>
        <dbReference type="PROSITE" id="PS50011"/>
    </source>
</evidence>
<dbReference type="Gene3D" id="3.10.450.50">
    <property type="match status" value="1"/>
</dbReference>
<dbReference type="GeneTree" id="ENSGT00940000158973"/>
<dbReference type="FunFam" id="3.10.450.50:FF:000001">
    <property type="entry name" value="calcium/calmodulin-dependent protein kinase type II subunit gamma isoform X1"/>
    <property type="match status" value="1"/>
</dbReference>
<evidence type="ECO:0000256" key="12">
    <source>
        <dbReference type="ARBA" id="ARBA00056581"/>
    </source>
</evidence>
<dbReference type="SUPFAM" id="SSF54427">
    <property type="entry name" value="NTF2-like"/>
    <property type="match status" value="1"/>
</dbReference>
<dbReference type="GO" id="GO:0043226">
    <property type="term" value="C:organelle"/>
    <property type="evidence" value="ECO:0007669"/>
    <property type="project" value="UniProtKB-ARBA"/>
</dbReference>
<feature type="binding site" evidence="14">
    <location>
        <position position="42"/>
    </location>
    <ligand>
        <name>ATP</name>
        <dbReference type="ChEBI" id="CHEBI:30616"/>
    </ligand>
</feature>
<organism evidence="17 18">
    <name type="scientific">Cyprinus carpio carpio</name>
    <dbReference type="NCBI Taxonomy" id="630221"/>
    <lineage>
        <taxon>Eukaryota</taxon>
        <taxon>Metazoa</taxon>
        <taxon>Chordata</taxon>
        <taxon>Craniata</taxon>
        <taxon>Vertebrata</taxon>
        <taxon>Euteleostomi</taxon>
        <taxon>Actinopterygii</taxon>
        <taxon>Neopterygii</taxon>
        <taxon>Teleostei</taxon>
        <taxon>Ostariophysi</taxon>
        <taxon>Cypriniformes</taxon>
        <taxon>Cyprinidae</taxon>
        <taxon>Cyprininae</taxon>
        <taxon>Cyprinus</taxon>
    </lineage>
</organism>
<evidence type="ECO:0000256" key="10">
    <source>
        <dbReference type="ARBA" id="ARBA00047307"/>
    </source>
</evidence>
<feature type="region of interest" description="Disordered" evidence="15">
    <location>
        <begin position="371"/>
        <end position="452"/>
    </location>
</feature>
<keyword evidence="5" id="KW-0808">Transferase</keyword>
<keyword evidence="18" id="KW-1185">Reference proteome</keyword>
<evidence type="ECO:0000256" key="8">
    <source>
        <dbReference type="ARBA" id="ARBA00022840"/>
    </source>
</evidence>
<evidence type="ECO:0000256" key="15">
    <source>
        <dbReference type="SAM" id="MobiDB-lite"/>
    </source>
</evidence>
<evidence type="ECO:0000256" key="3">
    <source>
        <dbReference type="ARBA" id="ARBA00022527"/>
    </source>
</evidence>
<evidence type="ECO:0000313" key="17">
    <source>
        <dbReference type="Ensembl" id="ENSCCRP00000120479.1"/>
    </source>
</evidence>
<dbReference type="PROSITE" id="PS50011">
    <property type="entry name" value="PROTEIN_KINASE_DOM"/>
    <property type="match status" value="1"/>
</dbReference>
<dbReference type="SUPFAM" id="SSF56112">
    <property type="entry name" value="Protein kinase-like (PK-like)"/>
    <property type="match status" value="1"/>
</dbReference>
<dbReference type="Ensembl" id="ENSCCRT00000143134.1">
    <property type="protein sequence ID" value="ENSCCRP00000120479.1"/>
    <property type="gene ID" value="ENSCCRG00000069997.1"/>
</dbReference>
<dbReference type="GO" id="GO:0004683">
    <property type="term" value="F:calcium/calmodulin-dependent protein kinase activity"/>
    <property type="evidence" value="ECO:0007669"/>
    <property type="project" value="UniProtKB-EC"/>
</dbReference>
<dbReference type="Gene3D" id="3.30.200.20">
    <property type="entry name" value="Phosphorylase Kinase, domain 1"/>
    <property type="match status" value="1"/>
</dbReference>
<evidence type="ECO:0000256" key="11">
    <source>
        <dbReference type="ARBA" id="ARBA00047430"/>
    </source>
</evidence>
<evidence type="ECO:0000256" key="13">
    <source>
        <dbReference type="ARBA" id="ARBA00064333"/>
    </source>
</evidence>
<dbReference type="Pfam" id="PF08332">
    <property type="entry name" value="CaMKII_AD"/>
    <property type="match status" value="1"/>
</dbReference>
<dbReference type="SMART" id="SM00220">
    <property type="entry name" value="S_TKc"/>
    <property type="match status" value="1"/>
</dbReference>
<keyword evidence="7" id="KW-0418">Kinase</keyword>
<proteinExistence type="inferred from homology"/>
<dbReference type="Gene3D" id="6.10.140.620">
    <property type="match status" value="1"/>
</dbReference>
<dbReference type="GO" id="GO:0005516">
    <property type="term" value="F:calmodulin binding"/>
    <property type="evidence" value="ECO:0007669"/>
    <property type="project" value="UniProtKB-KW"/>
</dbReference>
<keyword evidence="6 14" id="KW-0547">Nucleotide-binding</keyword>
<comment type="subunit">
    <text evidence="13">CAMK2 is composed of four different chains: alpha, beta, gamma, and delta. The different isoforms assemble into homo- or heteromultimeric holoenzymes composed of 8 to 12 subunits.</text>
</comment>
<dbReference type="PROSITE" id="PS00107">
    <property type="entry name" value="PROTEIN_KINASE_ATP"/>
    <property type="match status" value="1"/>
</dbReference>
<keyword evidence="8 14" id="KW-0067">ATP-binding</keyword>
<accession>A0A9J7YJI2</accession>
<dbReference type="FunFam" id="3.30.200.20:FF:000002">
    <property type="entry name" value="Calcium/calmodulin-dependent protein kinase type II subunit delta isoform 2"/>
    <property type="match status" value="1"/>
</dbReference>
<evidence type="ECO:0000256" key="4">
    <source>
        <dbReference type="ARBA" id="ARBA00022553"/>
    </source>
</evidence>
<evidence type="ECO:0000256" key="5">
    <source>
        <dbReference type="ARBA" id="ARBA00022679"/>
    </source>
</evidence>
<dbReference type="Pfam" id="PF00069">
    <property type="entry name" value="Pkinase"/>
    <property type="match status" value="1"/>
</dbReference>
<evidence type="ECO:0000256" key="6">
    <source>
        <dbReference type="ARBA" id="ARBA00022741"/>
    </source>
</evidence>
<reference evidence="17" key="1">
    <citation type="submission" date="2025-08" db="UniProtKB">
        <authorList>
            <consortium name="Ensembl"/>
        </authorList>
    </citation>
    <scope>IDENTIFICATION</scope>
</reference>
<dbReference type="EC" id="2.7.11.17" evidence="2"/>
<evidence type="ECO:0000256" key="9">
    <source>
        <dbReference type="ARBA" id="ARBA00022860"/>
    </source>
</evidence>
<dbReference type="InterPro" id="IPR000719">
    <property type="entry name" value="Prot_kinase_dom"/>
</dbReference>
<dbReference type="CDD" id="cd14086">
    <property type="entry name" value="STKc_CaMKII"/>
    <property type="match status" value="1"/>
</dbReference>
<comment type="catalytic activity">
    <reaction evidence="11">
        <text>L-seryl-[protein] + ATP = O-phospho-L-seryl-[protein] + ADP + H(+)</text>
        <dbReference type="Rhea" id="RHEA:17989"/>
        <dbReference type="Rhea" id="RHEA-COMP:9863"/>
        <dbReference type="Rhea" id="RHEA-COMP:11604"/>
        <dbReference type="ChEBI" id="CHEBI:15378"/>
        <dbReference type="ChEBI" id="CHEBI:29999"/>
        <dbReference type="ChEBI" id="CHEBI:30616"/>
        <dbReference type="ChEBI" id="CHEBI:83421"/>
        <dbReference type="ChEBI" id="CHEBI:456216"/>
        <dbReference type="EC" id="2.7.11.17"/>
    </reaction>
</comment>
<dbReference type="AlphaFoldDB" id="A0A9J7YJI2"/>
<dbReference type="InterPro" id="IPR011009">
    <property type="entry name" value="Kinase-like_dom_sf"/>
</dbReference>
<evidence type="ECO:0000256" key="7">
    <source>
        <dbReference type="ARBA" id="ARBA00022777"/>
    </source>
</evidence>
<dbReference type="InterPro" id="IPR008271">
    <property type="entry name" value="Ser/Thr_kinase_AS"/>
</dbReference>
<evidence type="ECO:0000256" key="1">
    <source>
        <dbReference type="ARBA" id="ARBA00005354"/>
    </source>
</evidence>
<dbReference type="FunFam" id="1.10.510.10:FF:000001">
    <property type="entry name" value="Calcium/calmodulin-dependent protein kinase type II subunit delta"/>
    <property type="match status" value="1"/>
</dbReference>
<comment type="similarity">
    <text evidence="1">Belongs to the protein kinase superfamily. CAMK Ser/Thr protein kinase family. CaMK subfamily.</text>
</comment>
<keyword evidence="4" id="KW-0597">Phosphoprotein</keyword>
<feature type="compositionally biased region" description="Polar residues" evidence="15">
    <location>
        <begin position="389"/>
        <end position="404"/>
    </location>
</feature>
<dbReference type="PROSITE" id="PS00108">
    <property type="entry name" value="PROTEIN_KINASE_ST"/>
    <property type="match status" value="1"/>
</dbReference>
<evidence type="ECO:0000313" key="18">
    <source>
        <dbReference type="Proteomes" id="UP001108240"/>
    </source>
</evidence>
<dbReference type="GO" id="GO:0005524">
    <property type="term" value="F:ATP binding"/>
    <property type="evidence" value="ECO:0007669"/>
    <property type="project" value="UniProtKB-UniRule"/>
</dbReference>
<keyword evidence="3" id="KW-0723">Serine/threonine-protein kinase</keyword>
<comment type="function">
    <text evidence="12">CaM-kinase II (CAMK2) is a prominent kinase in the central nervous system.</text>
</comment>
<dbReference type="InterPro" id="IPR032710">
    <property type="entry name" value="NTF2-like_dom_sf"/>
</dbReference>
<dbReference type="InterPro" id="IPR017441">
    <property type="entry name" value="Protein_kinase_ATP_BS"/>
</dbReference>
<dbReference type="PANTHER" id="PTHR24347">
    <property type="entry name" value="SERINE/THREONINE-PROTEIN KINASE"/>
    <property type="match status" value="1"/>
</dbReference>
<dbReference type="Gene3D" id="1.10.510.10">
    <property type="entry name" value="Transferase(Phosphotransferase) domain 1"/>
    <property type="match status" value="1"/>
</dbReference>
<dbReference type="Proteomes" id="UP001108240">
    <property type="component" value="Unplaced"/>
</dbReference>
<evidence type="ECO:0000256" key="2">
    <source>
        <dbReference type="ARBA" id="ARBA00012434"/>
    </source>
</evidence>
<reference evidence="17" key="2">
    <citation type="submission" date="2025-09" db="UniProtKB">
        <authorList>
            <consortium name="Ensembl"/>
        </authorList>
    </citation>
    <scope>IDENTIFICATION</scope>
</reference>
<sequence length="591" mass="66057">MATTTCTRFTDEYQLYEELGKGAFSVVRRCVKLSTGQEYAAKIINTKKLSARDHQKLEREARICRLLKHSNIVRLHDSISEEGFHYLLFDLVTGGELFEDIVAREYYSEADASHCIHQILDSVHHIHQHDIVHRDLKPENLLLASKCKNAAVKLADFGLAIEVQGDQQAWFGFAGTPGYLSPEVLRKEAYGKPVDIWACGVILYILLVGYPPFWDEDQHKLYQQIKAGAYDFPSPEWDTVTPEAKNLINQMLTINPAKRITAQEALKHPWVCQRSTVASMMHRQETVECLKKFNARRKLKGAILTTMLVSRNFSAAKSLLNKKADVKKRKSSSTIQYMESSDSSNATVEDEEMKAATKFTDLLGVVRRGSVPTYDGEGGSTITPAVVSAPSTPQTPNIPTQMSRLTDLVSSVRRPTAPHTDSEPSAASRPLTAPVSAPSHPFPSPAQPSSIPLLSAHSRKQEIIKITEQLIEANNNGDFEAYAKICDPGLTCFEPEALGNLVEGMDFHRFYFENLLSKNSKPIHTTILNPHVHLIGDEAACIAYIRLTQYVDGQGRPRSSQSEETRVWHRRDSKWQNVHFHCSGAPAAPLQ</sequence>
<dbReference type="InterPro" id="IPR013543">
    <property type="entry name" value="Ca/CaM-dep_prot_kinase-assoc"/>
</dbReference>
<comment type="catalytic activity">
    <reaction evidence="10">
        <text>L-threonyl-[protein] + ATP = O-phospho-L-threonyl-[protein] + ADP + H(+)</text>
        <dbReference type="Rhea" id="RHEA:46608"/>
        <dbReference type="Rhea" id="RHEA-COMP:11060"/>
        <dbReference type="Rhea" id="RHEA-COMP:11605"/>
        <dbReference type="ChEBI" id="CHEBI:15378"/>
        <dbReference type="ChEBI" id="CHEBI:30013"/>
        <dbReference type="ChEBI" id="CHEBI:30616"/>
        <dbReference type="ChEBI" id="CHEBI:61977"/>
        <dbReference type="ChEBI" id="CHEBI:456216"/>
        <dbReference type="EC" id="2.7.11.17"/>
    </reaction>
</comment>
<evidence type="ECO:0000256" key="14">
    <source>
        <dbReference type="PROSITE-ProRule" id="PRU10141"/>
    </source>
</evidence>